<feature type="domain" description="Gamma tubulin complex component C-terminal" evidence="7">
    <location>
        <begin position="472"/>
        <end position="809"/>
    </location>
</feature>
<dbReference type="GO" id="GO:0051225">
    <property type="term" value="P:spindle assembly"/>
    <property type="evidence" value="ECO:0007669"/>
    <property type="project" value="TreeGrafter"/>
</dbReference>
<gene>
    <name evidence="9" type="ORF">K470DRAFT_280543</name>
</gene>
<dbReference type="Pfam" id="PF17681">
    <property type="entry name" value="GCP_N_terminal"/>
    <property type="match status" value="1"/>
</dbReference>
<dbReference type="PANTHER" id="PTHR19302:SF14">
    <property type="entry name" value="GAMMA-TUBULIN COMPLEX COMPONENT 3"/>
    <property type="match status" value="1"/>
</dbReference>
<dbReference type="EMBL" id="MU005963">
    <property type="protein sequence ID" value="KAF2862928.1"/>
    <property type="molecule type" value="Genomic_DNA"/>
</dbReference>
<dbReference type="GO" id="GO:0043015">
    <property type="term" value="F:gamma-tubulin binding"/>
    <property type="evidence" value="ECO:0007669"/>
    <property type="project" value="InterPro"/>
</dbReference>
<dbReference type="GO" id="GO:0000278">
    <property type="term" value="P:mitotic cell cycle"/>
    <property type="evidence" value="ECO:0007669"/>
    <property type="project" value="TreeGrafter"/>
</dbReference>
<accession>A0A6A7C8G7</accession>
<dbReference type="Pfam" id="PF04130">
    <property type="entry name" value="GCP_C_terminal"/>
    <property type="match status" value="1"/>
</dbReference>
<feature type="domain" description="Gamma tubulin complex component protein N-terminal" evidence="8">
    <location>
        <begin position="178"/>
        <end position="469"/>
    </location>
</feature>
<evidence type="ECO:0000256" key="6">
    <source>
        <dbReference type="SAM" id="MobiDB-lite"/>
    </source>
</evidence>
<evidence type="ECO:0000313" key="9">
    <source>
        <dbReference type="EMBL" id="KAF2862928.1"/>
    </source>
</evidence>
<evidence type="ECO:0000256" key="1">
    <source>
        <dbReference type="ARBA" id="ARBA00004245"/>
    </source>
</evidence>
<keyword evidence="3" id="KW-0963">Cytoplasm</keyword>
<dbReference type="InterPro" id="IPR041470">
    <property type="entry name" value="GCP_N"/>
</dbReference>
<organism evidence="9 10">
    <name type="scientific">Piedraia hortae CBS 480.64</name>
    <dbReference type="NCBI Taxonomy" id="1314780"/>
    <lineage>
        <taxon>Eukaryota</taxon>
        <taxon>Fungi</taxon>
        <taxon>Dikarya</taxon>
        <taxon>Ascomycota</taxon>
        <taxon>Pezizomycotina</taxon>
        <taxon>Dothideomycetes</taxon>
        <taxon>Dothideomycetidae</taxon>
        <taxon>Capnodiales</taxon>
        <taxon>Piedraiaceae</taxon>
        <taxon>Piedraia</taxon>
    </lineage>
</organism>
<dbReference type="GO" id="GO:0051011">
    <property type="term" value="F:microtubule minus-end binding"/>
    <property type="evidence" value="ECO:0007669"/>
    <property type="project" value="TreeGrafter"/>
</dbReference>
<evidence type="ECO:0000256" key="3">
    <source>
        <dbReference type="ARBA" id="ARBA00022490"/>
    </source>
</evidence>
<keyword evidence="5" id="KW-0206">Cytoskeleton</keyword>
<keyword evidence="4" id="KW-0493">Microtubule</keyword>
<dbReference type="GO" id="GO:0000922">
    <property type="term" value="C:spindle pole"/>
    <property type="evidence" value="ECO:0007669"/>
    <property type="project" value="InterPro"/>
</dbReference>
<evidence type="ECO:0000259" key="7">
    <source>
        <dbReference type="Pfam" id="PF04130"/>
    </source>
</evidence>
<feature type="region of interest" description="Disordered" evidence="6">
    <location>
        <begin position="126"/>
        <end position="173"/>
    </location>
</feature>
<dbReference type="PANTHER" id="PTHR19302">
    <property type="entry name" value="GAMMA TUBULIN COMPLEX PROTEIN"/>
    <property type="match status" value="1"/>
</dbReference>
<dbReference type="InterPro" id="IPR040457">
    <property type="entry name" value="GCP_C"/>
</dbReference>
<protein>
    <submittedName>
        <fullName evidence="9">Spc98 like protein</fullName>
    </submittedName>
</protein>
<evidence type="ECO:0000256" key="2">
    <source>
        <dbReference type="ARBA" id="ARBA00010337"/>
    </source>
</evidence>
<dbReference type="OrthoDB" id="5860513at2759"/>
<dbReference type="AlphaFoldDB" id="A0A6A7C8G7"/>
<sequence length="817" mass="91540">MSSQERVESALVKLLERLVPEPRLGEDESASDRRWNEANTLARNALFNHAPSGLHVDVNQAADVIKRRLILDNTGPERATAFGNLYSRLLAQPVLDRKWAILLFLARLGGIEGETNTYADESFARNGLPRYDAEDRDRGPPSMPHSTPKGRPKSESVPEEQPPTNGKGELNPSEASLLRDLPFTLQGLSTTDLPFTEPNCLALPKTLPTPIIALLHTLAEPSLLYRSLSEFVDSSEGGLVGQGLCAAVGVELRSYLGLVATIEGQIRRALIQLDEEGLGKAGVTLKRCVIWTRDATLGLRLIGLIVSSAKGKKGGELISIIHKWATCHGDPFVHSFAERLLSSVTKPFYSMLQRWIYDGELEDPYSEFFVGQNTDYEDSGATSVWESKYLLKEAMIPTIITYDFAQRVFLIGKSLNFIRYGCGDSAWVEQYSKSASRELVYGDTATLGSSIDEAYKTVMAWLISLMETKFSLFAHLSALKNYLLLGQGDFIALLMESLSQNLDRPANSQYRHTLTAQLEHSILHSNAQHDPPEILSRLDARMLELSHGEIGWDVFTLEYRIDSPLDVVITPWASKQYLKVFNFLWRIKRVEFALDSTWRRVQTGSRGVLAAGDKDWKLARGGLAEMIHFIAQLQYYILFEVIEAAWEKLKGSLSRDATLDGIIAAHKDYLSSITRKGLLGGENYATQLHEVLKLMLAYRDAVDALYSYSVAEFTKKQERAARMETKFKAGRWGITEAEEEDETETSTIQTLLPVGKSQDKGTLESIKARLVGLTKDFQLRVSVLLGDLAYEKDLEMRFLGISMNWNEVYPVRRRRGK</sequence>
<evidence type="ECO:0000259" key="8">
    <source>
        <dbReference type="Pfam" id="PF17681"/>
    </source>
</evidence>
<dbReference type="GO" id="GO:0031122">
    <property type="term" value="P:cytoplasmic microtubule organization"/>
    <property type="evidence" value="ECO:0007669"/>
    <property type="project" value="TreeGrafter"/>
</dbReference>
<name>A0A6A7C8G7_9PEZI</name>
<proteinExistence type="inferred from homology"/>
<dbReference type="InterPro" id="IPR042241">
    <property type="entry name" value="GCP_C_sf"/>
</dbReference>
<dbReference type="InterPro" id="IPR007259">
    <property type="entry name" value="GCP"/>
</dbReference>
<dbReference type="GO" id="GO:0005874">
    <property type="term" value="C:microtubule"/>
    <property type="evidence" value="ECO:0007669"/>
    <property type="project" value="UniProtKB-KW"/>
</dbReference>
<dbReference type="GO" id="GO:0000930">
    <property type="term" value="C:gamma-tubulin complex"/>
    <property type="evidence" value="ECO:0007669"/>
    <property type="project" value="TreeGrafter"/>
</dbReference>
<dbReference type="GO" id="GO:0007020">
    <property type="term" value="P:microtubule nucleation"/>
    <property type="evidence" value="ECO:0007669"/>
    <property type="project" value="InterPro"/>
</dbReference>
<reference evidence="9" key="1">
    <citation type="journal article" date="2020" name="Stud. Mycol.">
        <title>101 Dothideomycetes genomes: a test case for predicting lifestyles and emergence of pathogens.</title>
        <authorList>
            <person name="Haridas S."/>
            <person name="Albert R."/>
            <person name="Binder M."/>
            <person name="Bloem J."/>
            <person name="Labutti K."/>
            <person name="Salamov A."/>
            <person name="Andreopoulos B."/>
            <person name="Baker S."/>
            <person name="Barry K."/>
            <person name="Bills G."/>
            <person name="Bluhm B."/>
            <person name="Cannon C."/>
            <person name="Castanera R."/>
            <person name="Culley D."/>
            <person name="Daum C."/>
            <person name="Ezra D."/>
            <person name="Gonzalez J."/>
            <person name="Henrissat B."/>
            <person name="Kuo A."/>
            <person name="Liang C."/>
            <person name="Lipzen A."/>
            <person name="Lutzoni F."/>
            <person name="Magnuson J."/>
            <person name="Mondo S."/>
            <person name="Nolan M."/>
            <person name="Ohm R."/>
            <person name="Pangilinan J."/>
            <person name="Park H.-J."/>
            <person name="Ramirez L."/>
            <person name="Alfaro M."/>
            <person name="Sun H."/>
            <person name="Tritt A."/>
            <person name="Yoshinaga Y."/>
            <person name="Zwiers L.-H."/>
            <person name="Turgeon B."/>
            <person name="Goodwin S."/>
            <person name="Spatafora J."/>
            <person name="Crous P."/>
            <person name="Grigoriev I."/>
        </authorList>
    </citation>
    <scope>NUCLEOTIDE SEQUENCE</scope>
    <source>
        <strain evidence="9">CBS 480.64</strain>
    </source>
</reference>
<keyword evidence="10" id="KW-1185">Reference proteome</keyword>
<dbReference type="Gene3D" id="1.20.120.1900">
    <property type="entry name" value="Gamma-tubulin complex, C-terminal domain"/>
    <property type="match status" value="1"/>
</dbReference>
<evidence type="ECO:0000256" key="4">
    <source>
        <dbReference type="ARBA" id="ARBA00022701"/>
    </source>
</evidence>
<comment type="similarity">
    <text evidence="2">Belongs to the TUBGCP family.</text>
</comment>
<evidence type="ECO:0000256" key="5">
    <source>
        <dbReference type="ARBA" id="ARBA00023212"/>
    </source>
</evidence>
<dbReference type="GO" id="GO:0051321">
    <property type="term" value="P:meiotic cell cycle"/>
    <property type="evidence" value="ECO:0007669"/>
    <property type="project" value="TreeGrafter"/>
</dbReference>
<evidence type="ECO:0000313" key="10">
    <source>
        <dbReference type="Proteomes" id="UP000799421"/>
    </source>
</evidence>
<dbReference type="Proteomes" id="UP000799421">
    <property type="component" value="Unassembled WGS sequence"/>
</dbReference>
<comment type="subcellular location">
    <subcellularLocation>
        <location evidence="1">Cytoplasm</location>
        <location evidence="1">Cytoskeleton</location>
    </subcellularLocation>
</comment>
<dbReference type="GO" id="GO:0044732">
    <property type="term" value="C:mitotic spindle pole body"/>
    <property type="evidence" value="ECO:0007669"/>
    <property type="project" value="TreeGrafter"/>
</dbReference>